<dbReference type="EMBL" id="CM042046">
    <property type="protein sequence ID" value="KAI3675288.1"/>
    <property type="molecule type" value="Genomic_DNA"/>
</dbReference>
<comment type="caution">
    <text evidence="1">The sequence shown here is derived from an EMBL/GenBank/DDBJ whole genome shotgun (WGS) entry which is preliminary data.</text>
</comment>
<proteinExistence type="predicted"/>
<protein>
    <submittedName>
        <fullName evidence="1">Uncharacterized protein</fullName>
    </submittedName>
</protein>
<evidence type="ECO:0000313" key="2">
    <source>
        <dbReference type="Proteomes" id="UP001056120"/>
    </source>
</evidence>
<name>A0ACB8XVL7_9ASTR</name>
<keyword evidence="2" id="KW-1185">Reference proteome</keyword>
<organism evidence="1 2">
    <name type="scientific">Smallanthus sonchifolius</name>
    <dbReference type="NCBI Taxonomy" id="185202"/>
    <lineage>
        <taxon>Eukaryota</taxon>
        <taxon>Viridiplantae</taxon>
        <taxon>Streptophyta</taxon>
        <taxon>Embryophyta</taxon>
        <taxon>Tracheophyta</taxon>
        <taxon>Spermatophyta</taxon>
        <taxon>Magnoliopsida</taxon>
        <taxon>eudicotyledons</taxon>
        <taxon>Gunneridae</taxon>
        <taxon>Pentapetalae</taxon>
        <taxon>asterids</taxon>
        <taxon>campanulids</taxon>
        <taxon>Asterales</taxon>
        <taxon>Asteraceae</taxon>
        <taxon>Asteroideae</taxon>
        <taxon>Heliantheae alliance</taxon>
        <taxon>Millerieae</taxon>
        <taxon>Smallanthus</taxon>
    </lineage>
</organism>
<reference evidence="1 2" key="2">
    <citation type="journal article" date="2022" name="Mol. Ecol. Resour.">
        <title>The genomes of chicory, endive, great burdock and yacon provide insights into Asteraceae paleo-polyploidization history and plant inulin production.</title>
        <authorList>
            <person name="Fan W."/>
            <person name="Wang S."/>
            <person name="Wang H."/>
            <person name="Wang A."/>
            <person name="Jiang F."/>
            <person name="Liu H."/>
            <person name="Zhao H."/>
            <person name="Xu D."/>
            <person name="Zhang Y."/>
        </authorList>
    </citation>
    <scope>NUCLEOTIDE SEQUENCE [LARGE SCALE GENOMIC DNA]</scope>
    <source>
        <strain evidence="2">cv. Yunnan</strain>
        <tissue evidence="1">Leaves</tissue>
    </source>
</reference>
<dbReference type="Proteomes" id="UP001056120">
    <property type="component" value="Linkage Group LG29"/>
</dbReference>
<sequence length="80" mass="9383">MQKECYWCRQYMTTTLSFQNNGFDDTGSINRPPRLVSGEDYDMWKNMMESFYCYQEYGMWRSIKDGPYAPMVASADSGCP</sequence>
<accession>A0ACB8XVL7</accession>
<gene>
    <name evidence="1" type="ORF">L1987_84877</name>
</gene>
<evidence type="ECO:0000313" key="1">
    <source>
        <dbReference type="EMBL" id="KAI3675288.1"/>
    </source>
</evidence>
<reference evidence="2" key="1">
    <citation type="journal article" date="2022" name="Mol. Ecol. Resour.">
        <title>The genomes of chicory, endive, great burdock and yacon provide insights into Asteraceae palaeo-polyploidization history and plant inulin production.</title>
        <authorList>
            <person name="Fan W."/>
            <person name="Wang S."/>
            <person name="Wang H."/>
            <person name="Wang A."/>
            <person name="Jiang F."/>
            <person name="Liu H."/>
            <person name="Zhao H."/>
            <person name="Xu D."/>
            <person name="Zhang Y."/>
        </authorList>
    </citation>
    <scope>NUCLEOTIDE SEQUENCE [LARGE SCALE GENOMIC DNA]</scope>
    <source>
        <strain evidence="2">cv. Yunnan</strain>
    </source>
</reference>